<reference evidence="1 2" key="1">
    <citation type="submission" date="2018-11" db="EMBL/GenBank/DDBJ databases">
        <title>Genomes From Bacteria Associated with the Canine Oral Cavity: a Test Case for Automated Genome-Based Taxonomic Assignment.</title>
        <authorList>
            <person name="Coil D.A."/>
            <person name="Jospin G."/>
            <person name="Darling A.E."/>
            <person name="Wallis C."/>
            <person name="Davis I.J."/>
            <person name="Harris S."/>
            <person name="Eisen J.A."/>
            <person name="Holcombe L.J."/>
            <person name="O'Flynn C."/>
        </authorList>
    </citation>
    <scope>NUCLEOTIDE SEQUENCE [LARGE SCALE GENOMIC DNA]</scope>
    <source>
        <strain evidence="1 2">OH4460_COT-188</strain>
    </source>
</reference>
<dbReference type="EMBL" id="RQYY01000004">
    <property type="protein sequence ID" value="RRD27111.1"/>
    <property type="molecule type" value="Genomic_DNA"/>
</dbReference>
<sequence length="347" mass="41620">MNLKETIRILVLKNNVINRLTLYCRRIIFFYDYFQLKKRKKFEIWEIKKLSEELKNTSIEWCLDASNFGIGYSLRKYIDNIKVKNYYLEHGLFFGEFIHKDTLYINTDYFLVQSPYRKEVLERKFKSKKITEIGSYISYAEDYYSEEKIKLLKKKFGKTLVVFPSHSTSEITSEYDKENLIKEILSIKLKYGFKTVIICLFYKDIQRNENMEYKKNNFLVVTAGHRFDNNFLSRLKSIIKISDMTMSNNIGSHIGYCLALGKAHYIYKQEIEVKSTEQLKSLEEWKKRFTKEEWEILDKEKNEIYNSFKEYSEFISTKQFEIGEYYFGIKSKKSIDEMKKIIGGQVC</sequence>
<dbReference type="RefSeq" id="WP_124795893.1">
    <property type="nucleotide sequence ID" value="NZ_RQYY01000004.1"/>
</dbReference>
<dbReference type="OrthoDB" id="1050732at2"/>
<protein>
    <submittedName>
        <fullName evidence="1">Uncharacterized protein</fullName>
    </submittedName>
</protein>
<proteinExistence type="predicted"/>
<dbReference type="Proteomes" id="UP000281534">
    <property type="component" value="Unassembled WGS sequence"/>
</dbReference>
<name>A0A3P1UZ87_9FUSO</name>
<dbReference type="AlphaFoldDB" id="A0A3P1UZ87"/>
<gene>
    <name evidence="1" type="ORF">EII27_03590</name>
</gene>
<evidence type="ECO:0000313" key="1">
    <source>
        <dbReference type="EMBL" id="RRD27111.1"/>
    </source>
</evidence>
<evidence type="ECO:0000313" key="2">
    <source>
        <dbReference type="Proteomes" id="UP000281534"/>
    </source>
</evidence>
<accession>A0A3P1UZ87</accession>
<organism evidence="1 2">
    <name type="scientific">Fusobacterium canifelinum</name>
    <dbReference type="NCBI Taxonomy" id="285729"/>
    <lineage>
        <taxon>Bacteria</taxon>
        <taxon>Fusobacteriati</taxon>
        <taxon>Fusobacteriota</taxon>
        <taxon>Fusobacteriia</taxon>
        <taxon>Fusobacteriales</taxon>
        <taxon>Fusobacteriaceae</taxon>
        <taxon>Fusobacterium</taxon>
    </lineage>
</organism>
<comment type="caution">
    <text evidence="1">The sequence shown here is derived from an EMBL/GenBank/DDBJ whole genome shotgun (WGS) entry which is preliminary data.</text>
</comment>